<dbReference type="HOGENOM" id="CLU_3124109_0_0_6"/>
<reference evidence="1 2" key="1">
    <citation type="journal article" date="2003" name="Genome Res.">
        <title>Comparative genome analysis of Vibrio vulnificus, a marine pathogen.</title>
        <authorList>
            <person name="Chen C.Y."/>
            <person name="Wu K.M."/>
            <person name="Chang Y.C."/>
            <person name="Chang C.H."/>
            <person name="Tsai H.C."/>
            <person name="Liao T.L."/>
            <person name="Liu Y.M."/>
            <person name="Chen H.J."/>
            <person name="Shen A.B."/>
            <person name="Li J.C."/>
            <person name="Su T.L."/>
            <person name="Shao C.P."/>
            <person name="Lee C.T."/>
            <person name="Hor L.I."/>
            <person name="Tsai S.F."/>
        </authorList>
    </citation>
    <scope>NUCLEOTIDE SEQUENCE [LARGE SCALE GENOMIC DNA]</scope>
    <source>
        <strain evidence="1 2">YJ016</strain>
    </source>
</reference>
<organism evidence="1 2">
    <name type="scientific">Vibrio vulnificus (strain YJ016)</name>
    <dbReference type="NCBI Taxonomy" id="196600"/>
    <lineage>
        <taxon>Bacteria</taxon>
        <taxon>Pseudomonadati</taxon>
        <taxon>Pseudomonadota</taxon>
        <taxon>Gammaproteobacteria</taxon>
        <taxon>Vibrionales</taxon>
        <taxon>Vibrionaceae</taxon>
        <taxon>Vibrio</taxon>
    </lineage>
</organism>
<accession>Q7MCV6</accession>
<name>Q7MCV6_VIBVY</name>
<evidence type="ECO:0000313" key="1">
    <source>
        <dbReference type="EMBL" id="BAC97306.1"/>
    </source>
</evidence>
<evidence type="ECO:0000313" key="2">
    <source>
        <dbReference type="Proteomes" id="UP000002675"/>
    </source>
</evidence>
<dbReference type="AlphaFoldDB" id="Q7MCV6"/>
<dbReference type="EMBL" id="BA000038">
    <property type="protein sequence ID" value="BAC97306.1"/>
    <property type="molecule type" value="Genomic_DNA"/>
</dbReference>
<protein>
    <submittedName>
        <fullName evidence="1">Uncharacterized protein</fullName>
    </submittedName>
</protein>
<sequence length="50" mass="5961">MAETRPIRDASKIFFIAILRVYLCADVKDEQSAYRHFRFVQVWRDLSPSN</sequence>
<proteinExistence type="predicted"/>
<dbReference type="KEGG" id="vvy:VVA1281"/>
<gene>
    <name evidence="1" type="ordered locus">VVA1281</name>
</gene>
<dbReference type="Proteomes" id="UP000002675">
    <property type="component" value="Chromosome II"/>
</dbReference>